<evidence type="ECO:0000313" key="10">
    <source>
        <dbReference type="EMBL" id="KAL1883391.1"/>
    </source>
</evidence>
<gene>
    <name evidence="10" type="ORF">VTK73DRAFT_8958</name>
</gene>
<evidence type="ECO:0000256" key="1">
    <source>
        <dbReference type="ARBA" id="ARBA00008569"/>
    </source>
</evidence>
<dbReference type="InterPro" id="IPR003827">
    <property type="entry name" value="tRNA_yW-synthesising"/>
</dbReference>
<keyword evidence="5" id="KW-0949">S-adenosyl-L-methionine</keyword>
<dbReference type="Proteomes" id="UP001586593">
    <property type="component" value="Unassembled WGS sequence"/>
</dbReference>
<organism evidence="10 11">
    <name type="scientific">Phialemonium thermophilum</name>
    <dbReference type="NCBI Taxonomy" id="223376"/>
    <lineage>
        <taxon>Eukaryota</taxon>
        <taxon>Fungi</taxon>
        <taxon>Dikarya</taxon>
        <taxon>Ascomycota</taxon>
        <taxon>Pezizomycotina</taxon>
        <taxon>Sordariomycetes</taxon>
        <taxon>Sordariomycetidae</taxon>
        <taxon>Cephalothecales</taxon>
        <taxon>Cephalothecaceae</taxon>
        <taxon>Phialemonium</taxon>
    </lineage>
</organism>
<dbReference type="PANTHER" id="PTHR48418:SF1">
    <property type="entry name" value="TRNA WYBUTOSINE-SYNTHESIZING PROTEIN 3"/>
    <property type="match status" value="1"/>
</dbReference>
<evidence type="ECO:0000256" key="2">
    <source>
        <dbReference type="ARBA" id="ARBA00012750"/>
    </source>
</evidence>
<dbReference type="EMBL" id="JAZHXJ010000007">
    <property type="protein sequence ID" value="KAL1883391.1"/>
    <property type="molecule type" value="Genomic_DNA"/>
</dbReference>
<protein>
    <recommendedName>
        <fullName evidence="2">tRNA(Phe) 7-[(3-amino-3-carboxypropyl)-4-demethylwyosine(37)-N(4)]-methyltransferase</fullName>
        <ecNumber evidence="2">2.1.1.282</ecNumber>
    </recommendedName>
    <alternativeName>
        <fullName evidence="7">tRNA(Phe) 7-((3-amino-3-carboxypropyl)-4-demethylwyosine(37)-N(4))-methyltransferase</fullName>
    </alternativeName>
</protein>
<name>A0ABR3Y634_9PEZI</name>
<keyword evidence="11" id="KW-1185">Reference proteome</keyword>
<evidence type="ECO:0000256" key="5">
    <source>
        <dbReference type="ARBA" id="ARBA00022691"/>
    </source>
</evidence>
<dbReference type="InterPro" id="IPR036602">
    <property type="entry name" value="tRNA_yW-synthesising-like_sf"/>
</dbReference>
<dbReference type="SUPFAM" id="SSF111278">
    <property type="entry name" value="SSo0622-like"/>
    <property type="match status" value="1"/>
</dbReference>
<feature type="domain" description="tRNA wybutosine-synthesizing protein" evidence="9">
    <location>
        <begin position="15"/>
        <end position="257"/>
    </location>
</feature>
<evidence type="ECO:0000256" key="8">
    <source>
        <dbReference type="ARBA" id="ARBA00049202"/>
    </source>
</evidence>
<keyword evidence="4" id="KW-0808">Transferase</keyword>
<evidence type="ECO:0000259" key="9">
    <source>
        <dbReference type="Pfam" id="PF02676"/>
    </source>
</evidence>
<comment type="similarity">
    <text evidence="1">Belongs to the TYW3 family.</text>
</comment>
<evidence type="ECO:0000256" key="4">
    <source>
        <dbReference type="ARBA" id="ARBA00022679"/>
    </source>
</evidence>
<keyword evidence="6" id="KW-0819">tRNA processing</keyword>
<evidence type="ECO:0000313" key="11">
    <source>
        <dbReference type="Proteomes" id="UP001586593"/>
    </source>
</evidence>
<evidence type="ECO:0000256" key="3">
    <source>
        <dbReference type="ARBA" id="ARBA00022603"/>
    </source>
</evidence>
<dbReference type="Pfam" id="PF02676">
    <property type="entry name" value="TYW3"/>
    <property type="match status" value="1"/>
</dbReference>
<keyword evidence="3" id="KW-0489">Methyltransferase</keyword>
<sequence length="319" mass="35537">MATPTLPKPSPDFDQRKAEILKQLSLPASAYTDASPKGTVDECIRELIDEINGYSGLVTTSSCAGRLSIFLEGDKTSASFRTKARKPASNSGGKGGGGSWLFVSHDPVTFASDTQDEGLEFLKLIGLEPKEMSAGLVRDDNNEQPRLIHFKFEPMILHILTASVNHAELVLKCGLQAGFRESGAINLLKGRQDNETAKPIVAIRSMGLSLESIIGVESYNKRRCIVAPDYLLMLLRIANERFSENRKRIKRFRESLNSALGEQNLTLQEDLLRNRNYRRDLNRAEGLRRQEELQKNSGRRRDNVDLATEEEGCIGDVLF</sequence>
<dbReference type="Gene3D" id="3.30.1960.10">
    <property type="entry name" value="tRNA wybutosine-synthesizing-like"/>
    <property type="match status" value="1"/>
</dbReference>
<comment type="caution">
    <text evidence="10">The sequence shown here is derived from an EMBL/GenBank/DDBJ whole genome shotgun (WGS) entry which is preliminary data.</text>
</comment>
<reference evidence="10 11" key="1">
    <citation type="journal article" date="2024" name="Commun. Biol.">
        <title>Comparative genomic analysis of thermophilic fungi reveals convergent evolutionary adaptations and gene losses.</title>
        <authorList>
            <person name="Steindorff A.S."/>
            <person name="Aguilar-Pontes M.V."/>
            <person name="Robinson A.J."/>
            <person name="Andreopoulos B."/>
            <person name="LaButti K."/>
            <person name="Kuo A."/>
            <person name="Mondo S."/>
            <person name="Riley R."/>
            <person name="Otillar R."/>
            <person name="Haridas S."/>
            <person name="Lipzen A."/>
            <person name="Grimwood J."/>
            <person name="Schmutz J."/>
            <person name="Clum A."/>
            <person name="Reid I.D."/>
            <person name="Moisan M.C."/>
            <person name="Butler G."/>
            <person name="Nguyen T.T.M."/>
            <person name="Dewar K."/>
            <person name="Conant G."/>
            <person name="Drula E."/>
            <person name="Henrissat B."/>
            <person name="Hansel C."/>
            <person name="Singer S."/>
            <person name="Hutchinson M.I."/>
            <person name="de Vries R.P."/>
            <person name="Natvig D.O."/>
            <person name="Powell A.J."/>
            <person name="Tsang A."/>
            <person name="Grigoriev I.V."/>
        </authorList>
    </citation>
    <scope>NUCLEOTIDE SEQUENCE [LARGE SCALE GENOMIC DNA]</scope>
    <source>
        <strain evidence="10 11">ATCC 24622</strain>
    </source>
</reference>
<evidence type="ECO:0000256" key="6">
    <source>
        <dbReference type="ARBA" id="ARBA00022694"/>
    </source>
</evidence>
<proteinExistence type="inferred from homology"/>
<dbReference type="EC" id="2.1.1.282" evidence="2"/>
<comment type="catalytic activity">
    <reaction evidence="8">
        <text>4-demethyl-7-[(3S)-3-amino-3-carboxypropyl]wyosine(37) in tRNA(Phe) + S-adenosyl-L-methionine = 7-[(3S)-3-amino-3-carboxypropyl]wyosine(37) in tRNA(Phe) + S-adenosyl-L-homocysteine + H(+)</text>
        <dbReference type="Rhea" id="RHEA:36635"/>
        <dbReference type="Rhea" id="RHEA-COMP:10378"/>
        <dbReference type="Rhea" id="RHEA-COMP:10379"/>
        <dbReference type="ChEBI" id="CHEBI:15378"/>
        <dbReference type="ChEBI" id="CHEBI:57856"/>
        <dbReference type="ChEBI" id="CHEBI:59789"/>
        <dbReference type="ChEBI" id="CHEBI:73543"/>
        <dbReference type="ChEBI" id="CHEBI:73550"/>
        <dbReference type="EC" id="2.1.1.282"/>
    </reaction>
</comment>
<evidence type="ECO:0000256" key="7">
    <source>
        <dbReference type="ARBA" id="ARBA00030554"/>
    </source>
</evidence>
<accession>A0ABR3Y634</accession>
<dbReference type="PANTHER" id="PTHR48418">
    <property type="entry name" value="TRNA WYBUTOSINE-SYNTHESIZING PROTEIN 3"/>
    <property type="match status" value="1"/>
</dbReference>